<keyword evidence="3 6" id="KW-0560">Oxidoreductase</keyword>
<evidence type="ECO:0000313" key="9">
    <source>
        <dbReference type="Proteomes" id="UP001386437"/>
    </source>
</evidence>
<dbReference type="SUPFAM" id="SSF52218">
    <property type="entry name" value="Flavoproteins"/>
    <property type="match status" value="1"/>
</dbReference>
<feature type="domain" description="Flavodoxin-like fold" evidence="7">
    <location>
        <begin position="5"/>
        <end position="201"/>
    </location>
</feature>
<dbReference type="EC" id="1.7.1.17" evidence="6"/>
<dbReference type="InterPro" id="IPR050104">
    <property type="entry name" value="FMN-dep_NADH:Q_OxRdtase_AzoR1"/>
</dbReference>
<feature type="binding site" evidence="6">
    <location>
        <position position="12"/>
    </location>
    <ligand>
        <name>FMN</name>
        <dbReference type="ChEBI" id="CHEBI:58210"/>
    </ligand>
</feature>
<dbReference type="RefSeq" id="WP_336597407.1">
    <property type="nucleotide sequence ID" value="NZ_JACFYJ010000008.1"/>
</dbReference>
<organism evidence="8 9">
    <name type="scientific">Paraburkholderia bengalensis</name>
    <dbReference type="NCBI Taxonomy" id="2747562"/>
    <lineage>
        <taxon>Bacteria</taxon>
        <taxon>Pseudomonadati</taxon>
        <taxon>Pseudomonadota</taxon>
        <taxon>Betaproteobacteria</taxon>
        <taxon>Burkholderiales</taxon>
        <taxon>Burkholderiaceae</taxon>
        <taxon>Paraburkholderia</taxon>
    </lineage>
</organism>
<feature type="binding site" evidence="6">
    <location>
        <begin position="143"/>
        <end position="146"/>
    </location>
    <ligand>
        <name>FMN</name>
        <dbReference type="ChEBI" id="CHEBI:58210"/>
    </ligand>
</feature>
<feature type="binding site" evidence="6">
    <location>
        <begin position="18"/>
        <end position="20"/>
    </location>
    <ligand>
        <name>FMN</name>
        <dbReference type="ChEBI" id="CHEBI:58210"/>
    </ligand>
</feature>
<sequence>MNSLKVLLLECSPRRDHSTSRHFTRQLLPAMAGRLGRGIQITRRDLGTQPLPPITEAHAESLVLPGNVAKERFGEALAVSDELIRELDQADMLWISTPVHNFTVPAVLKNWIDHVVRIDVTFAAGANGKVGLLRDRPTFVAVTAGGAMFREPAYQPDFFRPYLSAVLGVIGLKDVTFMHAAGLVSTDEPLALVEAKAAQWLRDNPQRHPSSESSTSFIA</sequence>
<evidence type="ECO:0000313" key="8">
    <source>
        <dbReference type="EMBL" id="MEI5997029.1"/>
    </source>
</evidence>
<evidence type="ECO:0000256" key="6">
    <source>
        <dbReference type="HAMAP-Rule" id="MF_01216"/>
    </source>
</evidence>
<accession>A0ABU8INF3</accession>
<dbReference type="EMBL" id="JACFYJ010000008">
    <property type="protein sequence ID" value="MEI5997029.1"/>
    <property type="molecule type" value="Genomic_DNA"/>
</dbReference>
<evidence type="ECO:0000256" key="4">
    <source>
        <dbReference type="ARBA" id="ARBA00023027"/>
    </source>
</evidence>
<keyword evidence="2 6" id="KW-0288">FMN</keyword>
<evidence type="ECO:0000256" key="2">
    <source>
        <dbReference type="ARBA" id="ARBA00022643"/>
    </source>
</evidence>
<proteinExistence type="inferred from homology"/>
<keyword evidence="1 6" id="KW-0285">Flavoprotein</keyword>
<dbReference type="InterPro" id="IPR023048">
    <property type="entry name" value="NADH:quinone_OxRdtase_FMN_depd"/>
</dbReference>
<name>A0ABU8INF3_9BURK</name>
<comment type="function">
    <text evidence="6">Quinone reductase that provides resistance to thiol-specific stress caused by electrophilic quinones.</text>
</comment>
<dbReference type="PANTHER" id="PTHR43741:SF2">
    <property type="entry name" value="FMN-DEPENDENT NADH:QUINONE OXIDOREDUCTASE"/>
    <property type="match status" value="1"/>
</dbReference>
<comment type="similarity">
    <text evidence="6">Belongs to the azoreductase type 1 family.</text>
</comment>
<evidence type="ECO:0000256" key="3">
    <source>
        <dbReference type="ARBA" id="ARBA00023002"/>
    </source>
</evidence>
<dbReference type="Gene3D" id="3.40.50.360">
    <property type="match status" value="1"/>
</dbReference>
<keyword evidence="9" id="KW-1185">Reference proteome</keyword>
<dbReference type="InterPro" id="IPR029039">
    <property type="entry name" value="Flavoprotein-like_sf"/>
</dbReference>
<reference evidence="8 9" key="1">
    <citation type="journal article" date="2022" name="Arch. Microbiol.">
        <title>Paraburkholderia bengalensis sp. nov. isolated from roots of Oryza sativa, IR64.</title>
        <authorList>
            <person name="Nag P."/>
            <person name="Mondal N."/>
            <person name="Sarkar J."/>
            <person name="Das S."/>
        </authorList>
    </citation>
    <scope>NUCLEOTIDE SEQUENCE [LARGE SCALE GENOMIC DNA]</scope>
    <source>
        <strain evidence="8 9">IR64_4_BI</strain>
    </source>
</reference>
<comment type="catalytic activity">
    <reaction evidence="5">
        <text>N,N-dimethyl-1,4-phenylenediamine + anthranilate + 2 NAD(+) = 2-(4-dimethylaminophenyl)diazenylbenzoate + 2 NADH + 2 H(+)</text>
        <dbReference type="Rhea" id="RHEA:55872"/>
        <dbReference type="ChEBI" id="CHEBI:15378"/>
        <dbReference type="ChEBI" id="CHEBI:15783"/>
        <dbReference type="ChEBI" id="CHEBI:16567"/>
        <dbReference type="ChEBI" id="CHEBI:57540"/>
        <dbReference type="ChEBI" id="CHEBI:57945"/>
        <dbReference type="ChEBI" id="CHEBI:71579"/>
        <dbReference type="EC" id="1.7.1.17"/>
    </reaction>
    <physiologicalReaction direction="right-to-left" evidence="5">
        <dbReference type="Rhea" id="RHEA:55874"/>
    </physiologicalReaction>
</comment>
<comment type="subunit">
    <text evidence="6">Homodimer.</text>
</comment>
<dbReference type="InterPro" id="IPR003680">
    <property type="entry name" value="Flavodoxin_fold"/>
</dbReference>
<comment type="caution">
    <text evidence="8">The sequence shown here is derived from an EMBL/GenBank/DDBJ whole genome shotgun (WGS) entry which is preliminary data.</text>
</comment>
<comment type="function">
    <text evidence="6">Also exhibits azoreductase activity. Catalyzes the reductive cleavage of the azo bond in aromatic azo compounds to the corresponding amines.</text>
</comment>
<dbReference type="Proteomes" id="UP001386437">
    <property type="component" value="Unassembled WGS sequence"/>
</dbReference>
<comment type="catalytic activity">
    <reaction evidence="6">
        <text>2 a quinone + NADH + H(+) = 2 a 1,4-benzosemiquinone + NAD(+)</text>
        <dbReference type="Rhea" id="RHEA:65952"/>
        <dbReference type="ChEBI" id="CHEBI:15378"/>
        <dbReference type="ChEBI" id="CHEBI:57540"/>
        <dbReference type="ChEBI" id="CHEBI:57945"/>
        <dbReference type="ChEBI" id="CHEBI:132124"/>
        <dbReference type="ChEBI" id="CHEBI:134225"/>
    </reaction>
</comment>
<evidence type="ECO:0000259" key="7">
    <source>
        <dbReference type="Pfam" id="PF02525"/>
    </source>
</evidence>
<protein>
    <recommendedName>
        <fullName evidence="6">FMN dependent NADH:quinone oxidoreductase</fullName>
        <ecNumber evidence="6">1.6.5.-</ecNumber>
    </recommendedName>
    <alternativeName>
        <fullName evidence="6">Azo-dye reductase</fullName>
    </alternativeName>
    <alternativeName>
        <fullName evidence="6">FMN-dependent NADH-azo compound oxidoreductase</fullName>
    </alternativeName>
    <alternativeName>
        <fullName evidence="6">FMN-dependent NADH-azoreductase</fullName>
        <ecNumber evidence="6">1.7.1.17</ecNumber>
    </alternativeName>
</protein>
<keyword evidence="4 6" id="KW-0520">NAD</keyword>
<comment type="cofactor">
    <cofactor evidence="6">
        <name>FMN</name>
        <dbReference type="ChEBI" id="CHEBI:58210"/>
    </cofactor>
    <text evidence="6">Binds 1 FMN per subunit.</text>
</comment>
<dbReference type="PANTHER" id="PTHR43741">
    <property type="entry name" value="FMN-DEPENDENT NADH-AZOREDUCTASE 1"/>
    <property type="match status" value="1"/>
</dbReference>
<gene>
    <name evidence="6" type="primary">azoR</name>
    <name evidence="8" type="ORF">H3V53_07380</name>
</gene>
<evidence type="ECO:0000256" key="5">
    <source>
        <dbReference type="ARBA" id="ARBA00048542"/>
    </source>
</evidence>
<comment type="caution">
    <text evidence="6">Lacks conserved residue(s) required for the propagation of feature annotation.</text>
</comment>
<dbReference type="Pfam" id="PF02525">
    <property type="entry name" value="Flavodoxin_2"/>
    <property type="match status" value="1"/>
</dbReference>
<dbReference type="HAMAP" id="MF_01216">
    <property type="entry name" value="Azoreductase_type1"/>
    <property type="match status" value="1"/>
</dbReference>
<dbReference type="EC" id="1.6.5.-" evidence="6"/>
<evidence type="ECO:0000256" key="1">
    <source>
        <dbReference type="ARBA" id="ARBA00022630"/>
    </source>
</evidence>